<dbReference type="EMBL" id="VNJI01000004">
    <property type="protein sequence ID" value="TVY11142.1"/>
    <property type="molecule type" value="Genomic_DNA"/>
</dbReference>
<dbReference type="RefSeq" id="WP_144843895.1">
    <property type="nucleotide sequence ID" value="NZ_VNJI01000004.1"/>
</dbReference>
<feature type="region of interest" description="Disordered" evidence="1">
    <location>
        <begin position="28"/>
        <end position="53"/>
    </location>
</feature>
<organism evidence="3 4">
    <name type="scientific">Paenibacillus cremeus</name>
    <dbReference type="NCBI Taxonomy" id="2163881"/>
    <lineage>
        <taxon>Bacteria</taxon>
        <taxon>Bacillati</taxon>
        <taxon>Bacillota</taxon>
        <taxon>Bacilli</taxon>
        <taxon>Bacillales</taxon>
        <taxon>Paenibacillaceae</taxon>
        <taxon>Paenibacillus</taxon>
    </lineage>
</organism>
<keyword evidence="4" id="KW-1185">Reference proteome</keyword>
<dbReference type="PANTHER" id="PTHR43649">
    <property type="entry name" value="ARABINOSE-BINDING PROTEIN-RELATED"/>
    <property type="match status" value="1"/>
</dbReference>
<evidence type="ECO:0000313" key="4">
    <source>
        <dbReference type="Proteomes" id="UP000317036"/>
    </source>
</evidence>
<name>A0A559KG98_9BACL</name>
<dbReference type="CDD" id="cd14748">
    <property type="entry name" value="PBP2_UgpB"/>
    <property type="match status" value="1"/>
</dbReference>
<dbReference type="OrthoDB" id="9795467at2"/>
<gene>
    <name evidence="3" type="ORF">FPZ49_04710</name>
</gene>
<proteinExistence type="predicted"/>
<dbReference type="Pfam" id="PF13416">
    <property type="entry name" value="SBP_bac_8"/>
    <property type="match status" value="1"/>
</dbReference>
<dbReference type="AlphaFoldDB" id="A0A559KG98"/>
<evidence type="ECO:0000256" key="1">
    <source>
        <dbReference type="SAM" id="MobiDB-lite"/>
    </source>
</evidence>
<dbReference type="Gene3D" id="3.40.190.10">
    <property type="entry name" value="Periplasmic binding protein-like II"/>
    <property type="match status" value="1"/>
</dbReference>
<dbReference type="InterPro" id="IPR006059">
    <property type="entry name" value="SBP"/>
</dbReference>
<dbReference type="Proteomes" id="UP000317036">
    <property type="component" value="Unassembled WGS sequence"/>
</dbReference>
<reference evidence="3 4" key="1">
    <citation type="submission" date="2019-07" db="EMBL/GenBank/DDBJ databases">
        <authorList>
            <person name="Kim J."/>
        </authorList>
    </citation>
    <scope>NUCLEOTIDE SEQUENCE [LARGE SCALE GENOMIC DNA]</scope>
    <source>
        <strain evidence="3 4">JC52</strain>
    </source>
</reference>
<evidence type="ECO:0000256" key="2">
    <source>
        <dbReference type="SAM" id="SignalP"/>
    </source>
</evidence>
<feature type="chain" id="PRO_5022090206" evidence="2">
    <location>
        <begin position="27"/>
        <end position="447"/>
    </location>
</feature>
<evidence type="ECO:0000313" key="3">
    <source>
        <dbReference type="EMBL" id="TVY11142.1"/>
    </source>
</evidence>
<comment type="caution">
    <text evidence="3">The sequence shown here is derived from an EMBL/GenBank/DDBJ whole genome shotgun (WGS) entry which is preliminary data.</text>
</comment>
<feature type="signal peptide" evidence="2">
    <location>
        <begin position="1"/>
        <end position="26"/>
    </location>
</feature>
<keyword evidence="2" id="KW-0732">Signal</keyword>
<sequence>MKTKFGSMTLAGIMMAGLVAGCSSNASNNDTKTAEGTKAPSNAATSTTPAPAAPAGKVTIQFWHSLGGKTGEYMQAMIDRFNASHPNIEVVGTFQGSYDATSTKLQQSIAANTAPDVTMLERASVQQYADAEVLEDLTPFLKKSNMSADDFVPGLMGHSTFNKKLVSLPFNRSTPIFYVNKDMLDSKGLKVPTNWDEMKQVANALVEKNGSEYKRYGVTMVYDSWYILGMISQAGGKFLNDDGKSLGFVDNGVGEKVFGFLKDMQSTGALFYPPAENSGSIVGQMFLDGKVGMLYQSTGVMGTFNDAKFKVVTAFLPQDKNAATPTGGGNITMLAQSKQKDAAWEFIRWAETDPQGDQQFIIDTGYLPPTKKMVESQQIKDLWAKEPNRKIAYDQLKNAVDTNKSVVWPELSKEFNAAMQAILYDSKDIKSTMANFKKEADRILSAK</sequence>
<dbReference type="InterPro" id="IPR050490">
    <property type="entry name" value="Bact_solute-bd_prot1"/>
</dbReference>
<protein>
    <submittedName>
        <fullName evidence="3">ABC transporter substrate-binding protein</fullName>
    </submittedName>
</protein>
<dbReference type="SUPFAM" id="SSF53850">
    <property type="entry name" value="Periplasmic binding protein-like II"/>
    <property type="match status" value="1"/>
</dbReference>
<accession>A0A559KG98</accession>
<dbReference type="PROSITE" id="PS51257">
    <property type="entry name" value="PROKAR_LIPOPROTEIN"/>
    <property type="match status" value="1"/>
</dbReference>
<dbReference type="PANTHER" id="PTHR43649:SF12">
    <property type="entry name" value="DIACETYLCHITOBIOSE BINDING PROTEIN DASA"/>
    <property type="match status" value="1"/>
</dbReference>
<feature type="compositionally biased region" description="Low complexity" evidence="1">
    <location>
        <begin position="37"/>
        <end position="53"/>
    </location>
</feature>